<feature type="domain" description="Mandelate racemase/muconate lactonizing enzyme C-terminal" evidence="5">
    <location>
        <begin position="90"/>
        <end position="185"/>
    </location>
</feature>
<comment type="caution">
    <text evidence="6">The sequence shown here is derived from an EMBL/GenBank/DDBJ whole genome shotgun (WGS) entry which is preliminary data.</text>
</comment>
<dbReference type="Pfam" id="PF18374">
    <property type="entry name" value="Enolase_like_N"/>
    <property type="match status" value="1"/>
</dbReference>
<dbReference type="Gene3D" id="3.20.20.120">
    <property type="entry name" value="Enolase-like C-terminal domain"/>
    <property type="match status" value="1"/>
</dbReference>
<sequence>MTKVPPLADLLDSMHVVSIPMQVRFRGVMHREIAVFSGPSGWGEFSPFLEYAAPEASRWLAAAIDAAWQSWPSAVRHTVPVNATVPAVAAADVPAVLARYDGCGTAKVKVAEAGQSLADDLDRVAAVRETMGAAAKVRIDANGGWSVDDAAAAITRLSAYDLEYAEQPCASVEELVDLRKALARNGIDVPIAADESIRKATDPLRVARMGAADIAVVKVAPLGGVASALSIAADAGLPTVVSSAVDSSVGIAAGLALAAALPDLPHACGLATLELMAGDVVGDSLVPQSGSIEVRRPEPSTELLHEYRANPERTAWWRQRVTDCHAHLTA</sequence>
<comment type="pathway">
    <text evidence="4">Quinol/quinone metabolism; 1,4-dihydroxy-2-naphthoate biosynthesis; 1,4-dihydroxy-2-naphthoate from chorismate: step 4/7.</text>
</comment>
<organism evidence="6 7">
    <name type="scientific">Rudaeicoccus suwonensis</name>
    <dbReference type="NCBI Taxonomy" id="657409"/>
    <lineage>
        <taxon>Bacteria</taxon>
        <taxon>Bacillati</taxon>
        <taxon>Actinomycetota</taxon>
        <taxon>Actinomycetes</taxon>
        <taxon>Micrococcales</taxon>
        <taxon>Dermacoccaceae</taxon>
        <taxon>Rudaeicoccus</taxon>
    </lineage>
</organism>
<comment type="pathway">
    <text evidence="4">Quinol/quinone metabolism; menaquinone biosynthesis.</text>
</comment>
<dbReference type="InterPro" id="IPR013342">
    <property type="entry name" value="Mandelate_racemase_C"/>
</dbReference>
<dbReference type="NCBIfam" id="NF002782">
    <property type="entry name" value="PRK02901.1"/>
    <property type="match status" value="1"/>
</dbReference>
<keyword evidence="7" id="KW-1185">Reference proteome</keyword>
<dbReference type="SMART" id="SM00922">
    <property type="entry name" value="MR_MLE"/>
    <property type="match status" value="1"/>
</dbReference>
<gene>
    <name evidence="4" type="primary">menC</name>
    <name evidence="6" type="ORF">BKA23_3530</name>
</gene>
<dbReference type="SFLD" id="SFLDF00009">
    <property type="entry name" value="o-succinylbenzoate_synthase"/>
    <property type="match status" value="1"/>
</dbReference>
<evidence type="ECO:0000259" key="5">
    <source>
        <dbReference type="SMART" id="SM00922"/>
    </source>
</evidence>
<evidence type="ECO:0000313" key="7">
    <source>
        <dbReference type="Proteomes" id="UP000318297"/>
    </source>
</evidence>
<feature type="binding site" evidence="4">
    <location>
        <position position="194"/>
    </location>
    <ligand>
        <name>Mg(2+)</name>
        <dbReference type="ChEBI" id="CHEBI:18420"/>
    </ligand>
</feature>
<evidence type="ECO:0000256" key="3">
    <source>
        <dbReference type="ARBA" id="ARBA00023239"/>
    </source>
</evidence>
<dbReference type="GO" id="GO:0043748">
    <property type="term" value="F:O-succinylbenzoate synthase activity"/>
    <property type="evidence" value="ECO:0007669"/>
    <property type="project" value="UniProtKB-EC"/>
</dbReference>
<evidence type="ECO:0000256" key="1">
    <source>
        <dbReference type="ARBA" id="ARBA00022723"/>
    </source>
</evidence>
<dbReference type="EMBL" id="VIVQ01000007">
    <property type="protein sequence ID" value="TWE06880.1"/>
    <property type="molecule type" value="Genomic_DNA"/>
</dbReference>
<dbReference type="Pfam" id="PF13378">
    <property type="entry name" value="MR_MLE_C"/>
    <property type="match status" value="1"/>
</dbReference>
<accession>A0A561DU88</accession>
<dbReference type="UniPathway" id="UPA01057">
    <property type="reaction ID" value="UER00165"/>
</dbReference>
<dbReference type="SUPFAM" id="SSF51604">
    <property type="entry name" value="Enolase C-terminal domain-like"/>
    <property type="match status" value="1"/>
</dbReference>
<comment type="catalytic activity">
    <reaction evidence="4">
        <text>(1R,6R)-6-hydroxy-2-succinyl-cyclohexa-2,4-diene-1-carboxylate = 2-succinylbenzoate + H2O</text>
        <dbReference type="Rhea" id="RHEA:10196"/>
        <dbReference type="ChEBI" id="CHEBI:15377"/>
        <dbReference type="ChEBI" id="CHEBI:18325"/>
        <dbReference type="ChEBI" id="CHEBI:58689"/>
        <dbReference type="EC" id="4.2.1.113"/>
    </reaction>
</comment>
<dbReference type="RefSeq" id="WP_145230857.1">
    <property type="nucleotide sequence ID" value="NZ_VIVQ01000007.1"/>
</dbReference>
<proteinExistence type="inferred from homology"/>
<dbReference type="PANTHER" id="PTHR48073">
    <property type="entry name" value="O-SUCCINYLBENZOATE SYNTHASE-RELATED"/>
    <property type="match status" value="1"/>
</dbReference>
<dbReference type="HAMAP" id="MF_00470">
    <property type="entry name" value="MenC_1"/>
    <property type="match status" value="1"/>
</dbReference>
<evidence type="ECO:0000256" key="4">
    <source>
        <dbReference type="HAMAP-Rule" id="MF_00470"/>
    </source>
</evidence>
<dbReference type="InterPro" id="IPR010196">
    <property type="entry name" value="OSB_synthase_MenC1"/>
</dbReference>
<evidence type="ECO:0000313" key="6">
    <source>
        <dbReference type="EMBL" id="TWE06880.1"/>
    </source>
</evidence>
<dbReference type="OrthoDB" id="3725747at2"/>
<feature type="binding site" evidence="4">
    <location>
        <position position="140"/>
    </location>
    <ligand>
        <name>Mg(2+)</name>
        <dbReference type="ChEBI" id="CHEBI:18420"/>
    </ligand>
</feature>
<reference evidence="6 7" key="1">
    <citation type="submission" date="2019-06" db="EMBL/GenBank/DDBJ databases">
        <title>Sequencing the genomes of 1000 actinobacteria strains.</title>
        <authorList>
            <person name="Klenk H.-P."/>
        </authorList>
    </citation>
    <scope>NUCLEOTIDE SEQUENCE [LARGE SCALE GENOMIC DNA]</scope>
    <source>
        <strain evidence="6 7">DSM 19560</strain>
    </source>
</reference>
<dbReference type="SFLD" id="SFLDG00180">
    <property type="entry name" value="muconate_cycloisomerase"/>
    <property type="match status" value="1"/>
</dbReference>
<dbReference type="Proteomes" id="UP000318297">
    <property type="component" value="Unassembled WGS sequence"/>
</dbReference>
<evidence type="ECO:0000256" key="2">
    <source>
        <dbReference type="ARBA" id="ARBA00022842"/>
    </source>
</evidence>
<keyword evidence="3 4" id="KW-0456">Lyase</keyword>
<name>A0A561DU88_9MICO</name>
<keyword evidence="2 4" id="KW-0460">Magnesium</keyword>
<comment type="function">
    <text evidence="4">Converts 2-succinyl-6-hydroxy-2,4-cyclohexadiene-1-carboxylate (SHCHC) to 2-succinylbenzoate (OSB).</text>
</comment>
<dbReference type="GO" id="GO:0000287">
    <property type="term" value="F:magnesium ion binding"/>
    <property type="evidence" value="ECO:0007669"/>
    <property type="project" value="UniProtKB-UniRule"/>
</dbReference>
<dbReference type="SFLD" id="SFLDS00001">
    <property type="entry name" value="Enolase"/>
    <property type="match status" value="1"/>
</dbReference>
<comment type="similarity">
    <text evidence="4">Belongs to the mandelate racemase/muconate lactonizing enzyme family. MenC type 1 subfamily.</text>
</comment>
<dbReference type="InterPro" id="IPR029065">
    <property type="entry name" value="Enolase_C-like"/>
</dbReference>
<dbReference type="CDD" id="cd03320">
    <property type="entry name" value="OSBS"/>
    <property type="match status" value="1"/>
</dbReference>
<feature type="binding site" evidence="4">
    <location>
        <position position="166"/>
    </location>
    <ligand>
        <name>Mg(2+)</name>
        <dbReference type="ChEBI" id="CHEBI:18420"/>
    </ligand>
</feature>
<dbReference type="GO" id="GO:0009234">
    <property type="term" value="P:menaquinone biosynthetic process"/>
    <property type="evidence" value="ECO:0007669"/>
    <property type="project" value="UniProtKB-UniRule"/>
</dbReference>
<dbReference type="PANTHER" id="PTHR48073:SF2">
    <property type="entry name" value="O-SUCCINYLBENZOATE SYNTHASE"/>
    <property type="match status" value="1"/>
</dbReference>
<dbReference type="EC" id="4.2.1.113" evidence="4"/>
<feature type="active site" description="Proton donor" evidence="4">
    <location>
        <position position="109"/>
    </location>
</feature>
<dbReference type="AlphaFoldDB" id="A0A561DU88"/>
<dbReference type="InterPro" id="IPR036849">
    <property type="entry name" value="Enolase-like_C_sf"/>
</dbReference>
<keyword evidence="1 4" id="KW-0479">Metal-binding</keyword>
<protein>
    <recommendedName>
        <fullName evidence="4">o-succinylbenzoate synthase</fullName>
        <shortName evidence="4">OSB synthase</shortName>
        <shortName evidence="4">OSBS</shortName>
        <ecNumber evidence="4">4.2.1.113</ecNumber>
    </recommendedName>
    <alternativeName>
        <fullName evidence="4">4-(2'-carboxyphenyl)-4-oxybutyric acid synthase</fullName>
    </alternativeName>
    <alternativeName>
        <fullName evidence="4">o-succinylbenzoic acid synthase</fullName>
    </alternativeName>
</protein>
<keyword evidence="4" id="KW-0474">Menaquinone biosynthesis</keyword>
<feature type="active site" description="Proton acceptor" evidence="4">
    <location>
        <position position="218"/>
    </location>
</feature>
<comment type="cofactor">
    <cofactor evidence="4">
        <name>a divalent metal cation</name>
        <dbReference type="ChEBI" id="CHEBI:60240"/>
    </cofactor>
</comment>
<dbReference type="UniPathway" id="UPA00079"/>